<feature type="domain" description="Fatty acid hydroxylase" evidence="6">
    <location>
        <begin position="139"/>
        <end position="262"/>
    </location>
</feature>
<evidence type="ECO:0000313" key="8">
    <source>
        <dbReference type="Proteomes" id="UP000091820"/>
    </source>
</evidence>
<dbReference type="EnsemblMetazoa" id="GBRI038209-RA">
    <property type="protein sequence ID" value="GBRI038209-PA"/>
    <property type="gene ID" value="GBRI038209"/>
</dbReference>
<proteinExistence type="predicted"/>
<evidence type="ECO:0000256" key="1">
    <source>
        <dbReference type="ARBA" id="ARBA00004370"/>
    </source>
</evidence>
<dbReference type="PANTHER" id="PTHR11863">
    <property type="entry name" value="STEROL DESATURASE"/>
    <property type="match status" value="1"/>
</dbReference>
<dbReference type="InterPro" id="IPR006694">
    <property type="entry name" value="Fatty_acid_hydroxylase"/>
</dbReference>
<accession>A0A1A9WZA0</accession>
<name>A0A1A9WZA0_9MUSC</name>
<dbReference type="GO" id="GO:0016491">
    <property type="term" value="F:oxidoreductase activity"/>
    <property type="evidence" value="ECO:0007669"/>
    <property type="project" value="InterPro"/>
</dbReference>
<keyword evidence="4 5" id="KW-0472">Membrane</keyword>
<organism evidence="7 8">
    <name type="scientific">Glossina brevipalpis</name>
    <dbReference type="NCBI Taxonomy" id="37001"/>
    <lineage>
        <taxon>Eukaryota</taxon>
        <taxon>Metazoa</taxon>
        <taxon>Ecdysozoa</taxon>
        <taxon>Arthropoda</taxon>
        <taxon>Hexapoda</taxon>
        <taxon>Insecta</taxon>
        <taxon>Pterygota</taxon>
        <taxon>Neoptera</taxon>
        <taxon>Endopterygota</taxon>
        <taxon>Diptera</taxon>
        <taxon>Brachycera</taxon>
        <taxon>Muscomorpha</taxon>
        <taxon>Hippoboscoidea</taxon>
        <taxon>Glossinidae</taxon>
        <taxon>Glossina</taxon>
    </lineage>
</organism>
<keyword evidence="8" id="KW-1185">Reference proteome</keyword>
<keyword evidence="3 5" id="KW-1133">Transmembrane helix</keyword>
<dbReference type="GO" id="GO:0008610">
    <property type="term" value="P:lipid biosynthetic process"/>
    <property type="evidence" value="ECO:0007669"/>
    <property type="project" value="InterPro"/>
</dbReference>
<feature type="transmembrane region" description="Helical" evidence="5">
    <location>
        <begin position="133"/>
        <end position="151"/>
    </location>
</feature>
<comment type="subcellular location">
    <subcellularLocation>
        <location evidence="1">Membrane</location>
    </subcellularLocation>
</comment>
<evidence type="ECO:0000256" key="3">
    <source>
        <dbReference type="ARBA" id="ARBA00022989"/>
    </source>
</evidence>
<evidence type="ECO:0000313" key="7">
    <source>
        <dbReference type="EnsemblMetazoa" id="GBRI038209-PA"/>
    </source>
</evidence>
<evidence type="ECO:0000256" key="4">
    <source>
        <dbReference type="ARBA" id="ARBA00023136"/>
    </source>
</evidence>
<dbReference type="STRING" id="37001.A0A1A9WZA0"/>
<evidence type="ECO:0000259" key="6">
    <source>
        <dbReference type="Pfam" id="PF04116"/>
    </source>
</evidence>
<protein>
    <recommendedName>
        <fullName evidence="6">Fatty acid hydroxylase domain-containing protein</fullName>
    </recommendedName>
</protein>
<dbReference type="Pfam" id="PF04116">
    <property type="entry name" value="FA_hydroxylase"/>
    <property type="match status" value="1"/>
</dbReference>
<keyword evidence="2 5" id="KW-0812">Transmembrane</keyword>
<reference evidence="7" key="2">
    <citation type="submission" date="2020-05" db="UniProtKB">
        <authorList>
            <consortium name="EnsemblMetazoa"/>
        </authorList>
    </citation>
    <scope>IDENTIFICATION</scope>
    <source>
        <strain evidence="7">IAEA</strain>
    </source>
</reference>
<dbReference type="VEuPathDB" id="VectorBase:GBRI038209"/>
<feature type="transmembrane region" description="Helical" evidence="5">
    <location>
        <begin position="37"/>
        <end position="62"/>
    </location>
</feature>
<evidence type="ECO:0000256" key="2">
    <source>
        <dbReference type="ARBA" id="ARBA00022692"/>
    </source>
</evidence>
<dbReference type="InterPro" id="IPR050307">
    <property type="entry name" value="Sterol_Desaturase_Related"/>
</dbReference>
<evidence type="ECO:0000256" key="5">
    <source>
        <dbReference type="SAM" id="Phobius"/>
    </source>
</evidence>
<dbReference type="GO" id="GO:0016020">
    <property type="term" value="C:membrane"/>
    <property type="evidence" value="ECO:0007669"/>
    <property type="project" value="UniProtKB-SubCell"/>
</dbReference>
<dbReference type="AlphaFoldDB" id="A0A1A9WZA0"/>
<dbReference type="GO" id="GO:0005506">
    <property type="term" value="F:iron ion binding"/>
    <property type="evidence" value="ECO:0007669"/>
    <property type="project" value="InterPro"/>
</dbReference>
<reference evidence="8" key="1">
    <citation type="submission" date="2014-03" db="EMBL/GenBank/DDBJ databases">
        <authorList>
            <person name="Aksoy S."/>
            <person name="Warren W."/>
            <person name="Wilson R.K."/>
        </authorList>
    </citation>
    <scope>NUCLEOTIDE SEQUENCE [LARGE SCALE GENOMIC DNA]</scope>
    <source>
        <strain evidence="8">IAEA</strain>
    </source>
</reference>
<dbReference type="Proteomes" id="UP000091820">
    <property type="component" value="Unassembled WGS sequence"/>
</dbReference>
<feature type="transmembrane region" description="Helical" evidence="5">
    <location>
        <begin position="96"/>
        <end position="113"/>
    </location>
</feature>
<sequence length="274" mass="32119">MITSTLINKLSENWYQWGKLLQNKWTTFLDSAGDDPVTIWIIIPFILLIINFWLYAGIFTLVDLTNKPHFLRKYKIQPGVNEPVDKCRLWKATKQVLFNQVIITPVMLCLSHLTLFKNLNFPDIHVLPTVRTFLIDLSLMIVLEEILFYYIHRALHHRSIYKYIHKQHHEWTAPVAIITLYCHPLEHICSNLGPIGISTILIRPHILNVWLFIVIAISNSMTDHTGYSFPFSPNSVRFHDLHHAKFNYNFGVMGWCDKLHGTYKDEKKNVEKAK</sequence>